<dbReference type="InterPro" id="IPR036390">
    <property type="entry name" value="WH_DNA-bd_sf"/>
</dbReference>
<keyword evidence="1" id="KW-1133">Transmembrane helix</keyword>
<comment type="caution">
    <text evidence="3">The sequence shown here is derived from an EMBL/GenBank/DDBJ whole genome shotgun (WGS) entry which is preliminary data.</text>
</comment>
<keyword evidence="1" id="KW-0472">Membrane</keyword>
<evidence type="ECO:0000313" key="4">
    <source>
        <dbReference type="Proteomes" id="UP000037237"/>
    </source>
</evidence>
<keyword evidence="1" id="KW-0812">Transmembrane</keyword>
<evidence type="ECO:0000313" key="3">
    <source>
        <dbReference type="EMBL" id="KON33711.1"/>
    </source>
</evidence>
<dbReference type="InterPro" id="IPR011635">
    <property type="entry name" value="CARDB"/>
</dbReference>
<feature type="transmembrane region" description="Helical" evidence="1">
    <location>
        <begin position="282"/>
        <end position="300"/>
    </location>
</feature>
<dbReference type="AlphaFoldDB" id="A0A0M0BZV8"/>
<feature type="domain" description="CARDB" evidence="2">
    <location>
        <begin position="184"/>
        <end position="254"/>
    </location>
</feature>
<dbReference type="EMBL" id="LFWU01000023">
    <property type="protein sequence ID" value="KON33711.1"/>
    <property type="molecule type" value="Genomic_DNA"/>
</dbReference>
<sequence>MNLRTLRLVCVGCIIFTLLLSSQDVVADVSEFQVDSTDLQLYRDGIVRVTHTLIINETLPEVTFSMLGSLVDNFIVLDENRTVLDYEIDGTDLNVFSLGATCVSVQYDTASLTAKSAEEWTFLVDTPYNLTVLLPVDSTIIYFNQVPNSIESEGNQIALSLFEGIWEISYVFPIIPFTSFQVSDLQISPNDGSTGEEITITVIVTNEGSETGSFTIPFSVNETLEETKTVTLYQGESTKVEFKVNKDELGTYNVDIAGLVGGFTITEIPSNGTESKSFPVEYLVLIAVSVSILIATFFLFRRRKYNPENIFKVNPRLNQEEKDVIHFLVDNDGKAFEAEIRQKFSDIPRTSLWRLIKRLEKMGLVSIKKIGLENRVELKK</sequence>
<dbReference type="InterPro" id="IPR013783">
    <property type="entry name" value="Ig-like_fold"/>
</dbReference>
<evidence type="ECO:0000259" key="2">
    <source>
        <dbReference type="Pfam" id="PF07705"/>
    </source>
</evidence>
<organism evidence="3 4">
    <name type="scientific">miscellaneous Crenarchaeota group-1 archaeon SG8-32-1</name>
    <dbReference type="NCBI Taxonomy" id="1685124"/>
    <lineage>
        <taxon>Archaea</taxon>
        <taxon>Candidatus Bathyarchaeota</taxon>
        <taxon>MCG-1</taxon>
    </lineage>
</organism>
<protein>
    <recommendedName>
        <fullName evidence="2">CARDB domain-containing protein</fullName>
    </recommendedName>
</protein>
<gene>
    <name evidence="3" type="ORF">AC477_01255</name>
</gene>
<dbReference type="Gene3D" id="2.60.40.10">
    <property type="entry name" value="Immunoglobulins"/>
    <property type="match status" value="1"/>
</dbReference>
<reference evidence="3 4" key="1">
    <citation type="submission" date="2015-06" db="EMBL/GenBank/DDBJ databases">
        <title>New insights into the roles of widespread benthic archaea in carbon and nitrogen cycling.</title>
        <authorList>
            <person name="Lazar C.S."/>
            <person name="Baker B.J."/>
            <person name="Seitz K.W."/>
            <person name="Hyde A.S."/>
            <person name="Dick G.J."/>
            <person name="Hinrichs K.-U."/>
            <person name="Teske A.P."/>
        </authorList>
    </citation>
    <scope>NUCLEOTIDE SEQUENCE [LARGE SCALE GENOMIC DNA]</scope>
    <source>
        <strain evidence="3">SG8-32-1</strain>
    </source>
</reference>
<name>A0A0M0BZV8_9ARCH</name>
<proteinExistence type="predicted"/>
<dbReference type="Pfam" id="PF07705">
    <property type="entry name" value="CARDB"/>
    <property type="match status" value="1"/>
</dbReference>
<dbReference type="SUPFAM" id="SSF46785">
    <property type="entry name" value="Winged helix' DNA-binding domain"/>
    <property type="match status" value="1"/>
</dbReference>
<dbReference type="Proteomes" id="UP000037237">
    <property type="component" value="Unassembled WGS sequence"/>
</dbReference>
<evidence type="ECO:0000256" key="1">
    <source>
        <dbReference type="SAM" id="Phobius"/>
    </source>
</evidence>
<accession>A0A0M0BZV8</accession>